<dbReference type="PANTHER" id="PTHR35526:SF3">
    <property type="entry name" value="ANTI-SIGMA-F FACTOR RSBW"/>
    <property type="match status" value="1"/>
</dbReference>
<name>A0A918PIA7_9ACTN</name>
<dbReference type="EMBL" id="BMVW01000005">
    <property type="protein sequence ID" value="GGZ11516.1"/>
    <property type="molecule type" value="Genomic_DNA"/>
</dbReference>
<evidence type="ECO:0000256" key="1">
    <source>
        <dbReference type="ARBA" id="ARBA00022527"/>
    </source>
</evidence>
<dbReference type="Pfam" id="PF13581">
    <property type="entry name" value="HATPase_c_2"/>
    <property type="match status" value="1"/>
</dbReference>
<proteinExistence type="predicted"/>
<dbReference type="CDD" id="cd16936">
    <property type="entry name" value="HATPase_RsbW-like"/>
    <property type="match status" value="1"/>
</dbReference>
<dbReference type="InterPro" id="IPR050267">
    <property type="entry name" value="Anti-sigma-factor_SerPK"/>
</dbReference>
<evidence type="ECO:0000259" key="2">
    <source>
        <dbReference type="Pfam" id="PF13581"/>
    </source>
</evidence>
<dbReference type="AlphaFoldDB" id="A0A918PIA7"/>
<dbReference type="SUPFAM" id="SSF55874">
    <property type="entry name" value="ATPase domain of HSP90 chaperone/DNA topoisomerase II/histidine kinase"/>
    <property type="match status" value="1"/>
</dbReference>
<dbReference type="InterPro" id="IPR036890">
    <property type="entry name" value="HATPase_C_sf"/>
</dbReference>
<evidence type="ECO:0000313" key="4">
    <source>
        <dbReference type="Proteomes" id="UP000622166"/>
    </source>
</evidence>
<dbReference type="Proteomes" id="UP000622166">
    <property type="component" value="Unassembled WGS sequence"/>
</dbReference>
<organism evidence="3 4">
    <name type="scientific">Streptomyces poonensis</name>
    <dbReference type="NCBI Taxonomy" id="68255"/>
    <lineage>
        <taxon>Bacteria</taxon>
        <taxon>Bacillati</taxon>
        <taxon>Actinomycetota</taxon>
        <taxon>Actinomycetes</taxon>
        <taxon>Kitasatosporales</taxon>
        <taxon>Streptomycetaceae</taxon>
        <taxon>Streptomyces</taxon>
    </lineage>
</organism>
<dbReference type="PANTHER" id="PTHR35526">
    <property type="entry name" value="ANTI-SIGMA-F FACTOR RSBW-RELATED"/>
    <property type="match status" value="1"/>
</dbReference>
<comment type="caution">
    <text evidence="3">The sequence shown here is derived from an EMBL/GenBank/DDBJ whole genome shotgun (WGS) entry which is preliminary data.</text>
</comment>
<dbReference type="InterPro" id="IPR003594">
    <property type="entry name" value="HATPase_dom"/>
</dbReference>
<accession>A0A918PIA7</accession>
<reference evidence="3" key="2">
    <citation type="submission" date="2020-09" db="EMBL/GenBank/DDBJ databases">
        <authorList>
            <person name="Sun Q."/>
            <person name="Ohkuma M."/>
        </authorList>
    </citation>
    <scope>NUCLEOTIDE SEQUENCE</scope>
    <source>
        <strain evidence="3">JCM 4815</strain>
    </source>
</reference>
<dbReference type="Gene3D" id="3.30.565.10">
    <property type="entry name" value="Histidine kinase-like ATPase, C-terminal domain"/>
    <property type="match status" value="1"/>
</dbReference>
<sequence>MNHTIRPQGTDFESRYRAGFVLSEHSARHLRRILRLHLAAADLLEVADAAELALTELVGNVVRHVPGRRCRMCFLLRPGAVRVEVADSCRRLPAPAPENMDASDEAETGRGLLLLQAVTDRWGAEPHPDGSGKTVWFECLAKPPTVPDFLSRAASPAPRP</sequence>
<feature type="domain" description="Histidine kinase/HSP90-like ATPase" evidence="2">
    <location>
        <begin position="26"/>
        <end position="137"/>
    </location>
</feature>
<keyword evidence="1" id="KW-0808">Transferase</keyword>
<keyword evidence="4" id="KW-1185">Reference proteome</keyword>
<gene>
    <name evidence="3" type="ORF">GCM10010365_33850</name>
</gene>
<keyword evidence="1" id="KW-0723">Serine/threonine-protein kinase</keyword>
<keyword evidence="1" id="KW-0418">Kinase</keyword>
<dbReference type="GO" id="GO:0004674">
    <property type="term" value="F:protein serine/threonine kinase activity"/>
    <property type="evidence" value="ECO:0007669"/>
    <property type="project" value="UniProtKB-KW"/>
</dbReference>
<dbReference type="RefSeq" id="WP_229858980.1">
    <property type="nucleotide sequence ID" value="NZ_BMVW01000005.1"/>
</dbReference>
<reference evidence="3" key="1">
    <citation type="journal article" date="2014" name="Int. J. Syst. Evol. Microbiol.">
        <title>Complete genome sequence of Corynebacterium casei LMG S-19264T (=DSM 44701T), isolated from a smear-ripened cheese.</title>
        <authorList>
            <consortium name="US DOE Joint Genome Institute (JGI-PGF)"/>
            <person name="Walter F."/>
            <person name="Albersmeier A."/>
            <person name="Kalinowski J."/>
            <person name="Ruckert C."/>
        </authorList>
    </citation>
    <scope>NUCLEOTIDE SEQUENCE</scope>
    <source>
        <strain evidence="3">JCM 4815</strain>
    </source>
</reference>
<evidence type="ECO:0000313" key="3">
    <source>
        <dbReference type="EMBL" id="GGZ11516.1"/>
    </source>
</evidence>
<protein>
    <recommendedName>
        <fullName evidence="2">Histidine kinase/HSP90-like ATPase domain-containing protein</fullName>
    </recommendedName>
</protein>